<accession>A0A6J6J605</accession>
<keyword evidence="2" id="KW-0812">Transmembrane</keyword>
<keyword evidence="2" id="KW-0472">Membrane</keyword>
<evidence type="ECO:0000313" key="3">
    <source>
        <dbReference type="EMBL" id="CAB4631539.1"/>
    </source>
</evidence>
<dbReference type="EMBL" id="CAEZVN010000039">
    <property type="protein sequence ID" value="CAB4631539.1"/>
    <property type="molecule type" value="Genomic_DNA"/>
</dbReference>
<dbReference type="InterPro" id="IPR019051">
    <property type="entry name" value="Trp_biosyn_TM_oprn/chp"/>
</dbReference>
<feature type="region of interest" description="Disordered" evidence="1">
    <location>
        <begin position="160"/>
        <end position="184"/>
    </location>
</feature>
<name>A0A6J6J605_9ZZZZ</name>
<keyword evidence="2" id="KW-1133">Transmembrane helix</keyword>
<protein>
    <submittedName>
        <fullName evidence="3">Unannotated protein</fullName>
    </submittedName>
</protein>
<evidence type="ECO:0000256" key="1">
    <source>
        <dbReference type="SAM" id="MobiDB-lite"/>
    </source>
</evidence>
<feature type="compositionally biased region" description="Basic and acidic residues" evidence="1">
    <location>
        <begin position="160"/>
        <end position="175"/>
    </location>
</feature>
<organism evidence="3">
    <name type="scientific">freshwater metagenome</name>
    <dbReference type="NCBI Taxonomy" id="449393"/>
    <lineage>
        <taxon>unclassified sequences</taxon>
        <taxon>metagenomes</taxon>
        <taxon>ecological metagenomes</taxon>
    </lineage>
</organism>
<feature type="transmembrane region" description="Helical" evidence="2">
    <location>
        <begin position="75"/>
        <end position="93"/>
    </location>
</feature>
<gene>
    <name evidence="3" type="ORF">UFOPK2001_00548</name>
</gene>
<proteinExistence type="predicted"/>
<dbReference type="Pfam" id="PF09534">
    <property type="entry name" value="Trp_oprn_chp"/>
    <property type="match status" value="1"/>
</dbReference>
<feature type="transmembrane region" description="Helical" evidence="2">
    <location>
        <begin position="45"/>
        <end position="68"/>
    </location>
</feature>
<dbReference type="AlphaFoldDB" id="A0A6J6J605"/>
<reference evidence="3" key="1">
    <citation type="submission" date="2020-05" db="EMBL/GenBank/DDBJ databases">
        <authorList>
            <person name="Chiriac C."/>
            <person name="Salcher M."/>
            <person name="Ghai R."/>
            <person name="Kavagutti S V."/>
        </authorList>
    </citation>
    <scope>NUCLEOTIDE SEQUENCE</scope>
</reference>
<feature type="transmembrane region" description="Helical" evidence="2">
    <location>
        <begin position="127"/>
        <end position="150"/>
    </location>
</feature>
<sequence length="184" mass="19874">MTKSRALTLWAALVILSYIFASQDWYTLSMSPNGESVKLASFDGMSAYGNLSPLLMLNFAAILVVSFVGSLARKFVTATIVLANLATAIWLGIRVQQQDISGLAKQVEQMTGIAAAHGVEDLSVSSLWASSGFLVALGLTTALVAVIFFTERSWPKRASKTERVATSRKAEEPKDAIGIWDSQR</sequence>
<evidence type="ECO:0000256" key="2">
    <source>
        <dbReference type="SAM" id="Phobius"/>
    </source>
</evidence>